<proteinExistence type="predicted"/>
<dbReference type="EMBL" id="MPDP01000315">
    <property type="protein sequence ID" value="KAK1446855.1"/>
    <property type="molecule type" value="Genomic_DNA"/>
</dbReference>
<dbReference type="Proteomes" id="UP001239213">
    <property type="component" value="Unassembled WGS sequence"/>
</dbReference>
<reference evidence="5" key="1">
    <citation type="submission" date="2016-11" db="EMBL/GenBank/DDBJ databases">
        <title>The genome sequence of Colletotrichum cuscutae.</title>
        <authorList>
            <person name="Baroncelli R."/>
        </authorList>
    </citation>
    <scope>NUCLEOTIDE SEQUENCE</scope>
    <source>
        <strain evidence="5">IMI 304802</strain>
    </source>
</reference>
<accession>A0AAI9TVV6</accession>
<evidence type="ECO:0000256" key="2">
    <source>
        <dbReference type="ARBA" id="ARBA00023128"/>
    </source>
</evidence>
<dbReference type="GO" id="GO:0031966">
    <property type="term" value="C:mitochondrial membrane"/>
    <property type="evidence" value="ECO:0007669"/>
    <property type="project" value="UniProtKB-SubCell"/>
</dbReference>
<keyword evidence="4" id="KW-1133">Transmembrane helix</keyword>
<name>A0AAI9TVV6_9PEZI</name>
<dbReference type="PANTHER" id="PTHR28074:SF1">
    <property type="entry name" value="ATP SYNTHASE SUBUNIT K, MITOCHONDRIAL"/>
    <property type="match status" value="1"/>
</dbReference>
<evidence type="ECO:0000256" key="4">
    <source>
        <dbReference type="SAM" id="Phobius"/>
    </source>
</evidence>
<comment type="caution">
    <text evidence="5">The sequence shown here is derived from an EMBL/GenBank/DDBJ whole genome shotgun (WGS) entry which is preliminary data.</text>
</comment>
<evidence type="ECO:0000313" key="5">
    <source>
        <dbReference type="EMBL" id="KAK1446855.1"/>
    </source>
</evidence>
<dbReference type="Pfam" id="PF11022">
    <property type="entry name" value="ATP19"/>
    <property type="match status" value="1"/>
</dbReference>
<keyword evidence="4" id="KW-0812">Transmembrane</keyword>
<evidence type="ECO:0000313" key="6">
    <source>
        <dbReference type="Proteomes" id="UP001239213"/>
    </source>
</evidence>
<feature type="transmembrane region" description="Helical" evidence="4">
    <location>
        <begin position="12"/>
        <end position="33"/>
    </location>
</feature>
<gene>
    <name evidence="5" type="ORF">CCUS01_02414</name>
</gene>
<comment type="subcellular location">
    <subcellularLocation>
        <location evidence="1">Mitochondrion membrane</location>
    </subcellularLocation>
</comment>
<keyword evidence="3 4" id="KW-0472">Membrane</keyword>
<protein>
    <submittedName>
        <fullName evidence="5">Uncharacterized protein</fullName>
    </submittedName>
</protein>
<dbReference type="PANTHER" id="PTHR28074">
    <property type="entry name" value="ATP SYNTHASE SUBUNIT K, MITOCHONDRIAL"/>
    <property type="match status" value="1"/>
</dbReference>
<sequence>MVQMYTIAGRQIGSHYLAMGVLATLFGGASYGLSGSKPKATATPPINASSSDEADFIKCVISPWTDRNPFPHLLTRRRNRKFLDSADKDEKAKH</sequence>
<keyword evidence="2" id="KW-0496">Mitochondrion</keyword>
<organism evidence="5 6">
    <name type="scientific">Colletotrichum cuscutae</name>
    <dbReference type="NCBI Taxonomy" id="1209917"/>
    <lineage>
        <taxon>Eukaryota</taxon>
        <taxon>Fungi</taxon>
        <taxon>Dikarya</taxon>
        <taxon>Ascomycota</taxon>
        <taxon>Pezizomycotina</taxon>
        <taxon>Sordariomycetes</taxon>
        <taxon>Hypocreomycetidae</taxon>
        <taxon>Glomerellales</taxon>
        <taxon>Glomerellaceae</taxon>
        <taxon>Colletotrichum</taxon>
        <taxon>Colletotrichum acutatum species complex</taxon>
    </lineage>
</organism>
<dbReference type="InterPro" id="IPR021278">
    <property type="entry name" value="ATP19"/>
</dbReference>
<evidence type="ECO:0000256" key="1">
    <source>
        <dbReference type="ARBA" id="ARBA00004325"/>
    </source>
</evidence>
<dbReference type="AlphaFoldDB" id="A0AAI9TVV6"/>
<dbReference type="GO" id="GO:0015986">
    <property type="term" value="P:proton motive force-driven ATP synthesis"/>
    <property type="evidence" value="ECO:0007669"/>
    <property type="project" value="TreeGrafter"/>
</dbReference>
<evidence type="ECO:0000256" key="3">
    <source>
        <dbReference type="ARBA" id="ARBA00023136"/>
    </source>
</evidence>
<keyword evidence="6" id="KW-1185">Reference proteome</keyword>